<gene>
    <name evidence="1" type="ORF">LF1_23750</name>
</gene>
<organism evidence="1 2">
    <name type="scientific">Rubripirellula obstinata</name>
    <dbReference type="NCBI Taxonomy" id="406547"/>
    <lineage>
        <taxon>Bacteria</taxon>
        <taxon>Pseudomonadati</taxon>
        <taxon>Planctomycetota</taxon>
        <taxon>Planctomycetia</taxon>
        <taxon>Pirellulales</taxon>
        <taxon>Pirellulaceae</taxon>
        <taxon>Rubripirellula</taxon>
    </lineage>
</organism>
<reference evidence="1 2" key="1">
    <citation type="submission" date="2019-08" db="EMBL/GenBank/DDBJ databases">
        <title>Deep-cultivation of Planctomycetes and their phenomic and genomic characterization uncovers novel biology.</title>
        <authorList>
            <person name="Wiegand S."/>
            <person name="Jogler M."/>
            <person name="Boedeker C."/>
            <person name="Pinto D."/>
            <person name="Vollmers J."/>
            <person name="Rivas-Marin E."/>
            <person name="Kohn T."/>
            <person name="Peeters S.H."/>
            <person name="Heuer A."/>
            <person name="Rast P."/>
            <person name="Oberbeckmann S."/>
            <person name="Bunk B."/>
            <person name="Jeske O."/>
            <person name="Meyerdierks A."/>
            <person name="Storesund J.E."/>
            <person name="Kallscheuer N."/>
            <person name="Luecker S."/>
            <person name="Lage O.M."/>
            <person name="Pohl T."/>
            <person name="Merkel B.J."/>
            <person name="Hornburger P."/>
            <person name="Mueller R.-W."/>
            <person name="Bruemmer F."/>
            <person name="Labrenz M."/>
            <person name="Spormann A.M."/>
            <person name="Op Den Camp H."/>
            <person name="Overmann J."/>
            <person name="Amann R."/>
            <person name="Jetten M.S.M."/>
            <person name="Mascher T."/>
            <person name="Medema M.H."/>
            <person name="Devos D.P."/>
            <person name="Kaster A.-K."/>
            <person name="Ovreas L."/>
            <person name="Rohde M."/>
            <person name="Galperin M.Y."/>
            <person name="Jogler C."/>
        </authorList>
    </citation>
    <scope>NUCLEOTIDE SEQUENCE [LARGE SCALE GENOMIC DNA]</scope>
    <source>
        <strain evidence="1 2">LF1</strain>
    </source>
</reference>
<sequence length="68" mass="7312">MSDDTNPAVINATSPAKGDAYSPLVSKLLNRVGIAPRGRGRTTRGAMPTRLNERTGFLDQISLRRCLG</sequence>
<accession>A0A5B1CF78</accession>
<proteinExistence type="predicted"/>
<keyword evidence="2" id="KW-1185">Reference proteome</keyword>
<dbReference type="AlphaFoldDB" id="A0A5B1CF78"/>
<comment type="caution">
    <text evidence="1">The sequence shown here is derived from an EMBL/GenBank/DDBJ whole genome shotgun (WGS) entry which is preliminary data.</text>
</comment>
<dbReference type="EMBL" id="VRLW01000001">
    <property type="protein sequence ID" value="KAA1259838.1"/>
    <property type="molecule type" value="Genomic_DNA"/>
</dbReference>
<dbReference type="Proteomes" id="UP000322699">
    <property type="component" value="Unassembled WGS sequence"/>
</dbReference>
<protein>
    <submittedName>
        <fullName evidence="1">Uncharacterized protein</fullName>
    </submittedName>
</protein>
<name>A0A5B1CF78_9BACT</name>
<evidence type="ECO:0000313" key="2">
    <source>
        <dbReference type="Proteomes" id="UP000322699"/>
    </source>
</evidence>
<evidence type="ECO:0000313" key="1">
    <source>
        <dbReference type="EMBL" id="KAA1259838.1"/>
    </source>
</evidence>